<sequence length="127" mass="13986">MVAQTTKICERYTHIYGVDGEIYADSRTITVEDFNTGDTKTHRPTIEDVGHGGGDKGLARQFILAVDRVKNHGWTAERAQNEFIGCSLDEVIRSHAMVFAAEEARTGKKVVDWGEWWSSKAGNAGSG</sequence>
<protein>
    <submittedName>
        <fullName evidence="1">Uncharacterized protein</fullName>
    </submittedName>
</protein>
<gene>
    <name evidence="1" type="ORF">Cob_v004972</name>
</gene>
<accession>A0A484FVI0</accession>
<organism evidence="1 2">
    <name type="scientific">Colletotrichum orbiculare (strain 104-T / ATCC 96160 / CBS 514.97 / LARS 414 / MAFF 240422)</name>
    <name type="common">Cucumber anthracnose fungus</name>
    <name type="synonym">Colletotrichum lagenarium</name>
    <dbReference type="NCBI Taxonomy" id="1213857"/>
    <lineage>
        <taxon>Eukaryota</taxon>
        <taxon>Fungi</taxon>
        <taxon>Dikarya</taxon>
        <taxon>Ascomycota</taxon>
        <taxon>Pezizomycotina</taxon>
        <taxon>Sordariomycetes</taxon>
        <taxon>Hypocreomycetidae</taxon>
        <taxon>Glomerellales</taxon>
        <taxon>Glomerellaceae</taxon>
        <taxon>Colletotrichum</taxon>
        <taxon>Colletotrichum orbiculare species complex</taxon>
    </lineage>
</organism>
<dbReference type="OrthoDB" id="2129491at2759"/>
<reference evidence="2" key="1">
    <citation type="journal article" date="2013" name="New Phytol.">
        <title>Comparative genomic and transcriptomic analyses reveal the hemibiotrophic stage shift of Colletotrichum fungi.</title>
        <authorList>
            <person name="Gan P."/>
            <person name="Ikeda K."/>
            <person name="Irieda H."/>
            <person name="Narusaka M."/>
            <person name="O'Connell R.J."/>
            <person name="Narusaka Y."/>
            <person name="Takano Y."/>
            <person name="Kubo Y."/>
            <person name="Shirasu K."/>
        </authorList>
    </citation>
    <scope>NUCLEOTIDE SEQUENCE [LARGE SCALE GENOMIC DNA]</scope>
    <source>
        <strain evidence="2">104-T / ATCC 96160 / CBS 514.97 / LARS 414 / MAFF 240422</strain>
    </source>
</reference>
<dbReference type="STRING" id="1213857.A0A484FVI0"/>
<name>A0A484FVI0_COLOR</name>
<evidence type="ECO:0000313" key="1">
    <source>
        <dbReference type="EMBL" id="TDZ22018.1"/>
    </source>
</evidence>
<dbReference type="Proteomes" id="UP000014480">
    <property type="component" value="Unassembled WGS sequence"/>
</dbReference>
<keyword evidence="2" id="KW-1185">Reference proteome</keyword>
<dbReference type="AlphaFoldDB" id="A0A484FVI0"/>
<reference evidence="2" key="2">
    <citation type="journal article" date="2019" name="Mol. Plant Microbe Interact.">
        <title>Genome sequence resources for four phytopathogenic fungi from the Colletotrichum orbiculare species complex.</title>
        <authorList>
            <person name="Gan P."/>
            <person name="Tsushima A."/>
            <person name="Narusaka M."/>
            <person name="Narusaka Y."/>
            <person name="Takano Y."/>
            <person name="Kubo Y."/>
            <person name="Shirasu K."/>
        </authorList>
    </citation>
    <scope>GENOME REANNOTATION</scope>
    <source>
        <strain evidence="2">104-T / ATCC 96160 / CBS 514.97 / LARS 414 / MAFF 240422</strain>
    </source>
</reference>
<dbReference type="EMBL" id="AMCV02000011">
    <property type="protein sequence ID" value="TDZ22018.1"/>
    <property type="molecule type" value="Genomic_DNA"/>
</dbReference>
<evidence type="ECO:0000313" key="2">
    <source>
        <dbReference type="Proteomes" id="UP000014480"/>
    </source>
</evidence>
<comment type="caution">
    <text evidence="1">The sequence shown here is derived from an EMBL/GenBank/DDBJ whole genome shotgun (WGS) entry which is preliminary data.</text>
</comment>
<proteinExistence type="predicted"/>